<dbReference type="AlphaFoldDB" id="A0AAV8X7Y4"/>
<sequence>MFEVYDNFTIDEWKDTYIKPLERKMDAMWNARTSILNKDSWPRRPLRYPQAFLSMYTKTINVFKSVLQINYL</sequence>
<evidence type="ECO:0000313" key="2">
    <source>
        <dbReference type="Proteomes" id="UP001162162"/>
    </source>
</evidence>
<accession>A0AAV8X7Y4</accession>
<dbReference type="Proteomes" id="UP001162162">
    <property type="component" value="Unassembled WGS sequence"/>
</dbReference>
<evidence type="ECO:0000313" key="1">
    <source>
        <dbReference type="EMBL" id="KAJ8934716.1"/>
    </source>
</evidence>
<protein>
    <submittedName>
        <fullName evidence="1">Uncharacterized protein</fullName>
    </submittedName>
</protein>
<organism evidence="1 2">
    <name type="scientific">Aromia moschata</name>
    <dbReference type="NCBI Taxonomy" id="1265417"/>
    <lineage>
        <taxon>Eukaryota</taxon>
        <taxon>Metazoa</taxon>
        <taxon>Ecdysozoa</taxon>
        <taxon>Arthropoda</taxon>
        <taxon>Hexapoda</taxon>
        <taxon>Insecta</taxon>
        <taxon>Pterygota</taxon>
        <taxon>Neoptera</taxon>
        <taxon>Endopterygota</taxon>
        <taxon>Coleoptera</taxon>
        <taxon>Polyphaga</taxon>
        <taxon>Cucujiformia</taxon>
        <taxon>Chrysomeloidea</taxon>
        <taxon>Cerambycidae</taxon>
        <taxon>Cerambycinae</taxon>
        <taxon>Callichromatini</taxon>
        <taxon>Aromia</taxon>
    </lineage>
</organism>
<name>A0AAV8X7Y4_9CUCU</name>
<keyword evidence="2" id="KW-1185">Reference proteome</keyword>
<comment type="caution">
    <text evidence="1">The sequence shown here is derived from an EMBL/GenBank/DDBJ whole genome shotgun (WGS) entry which is preliminary data.</text>
</comment>
<proteinExistence type="predicted"/>
<reference evidence="1" key="1">
    <citation type="journal article" date="2023" name="Insect Mol. Biol.">
        <title>Genome sequencing provides insights into the evolution of gene families encoding plant cell wall-degrading enzymes in longhorned beetles.</title>
        <authorList>
            <person name="Shin N.R."/>
            <person name="Okamura Y."/>
            <person name="Kirsch R."/>
            <person name="Pauchet Y."/>
        </authorList>
    </citation>
    <scope>NUCLEOTIDE SEQUENCE</scope>
    <source>
        <strain evidence="1">AMC_N1</strain>
    </source>
</reference>
<gene>
    <name evidence="1" type="ORF">NQ318_004500</name>
</gene>
<dbReference type="EMBL" id="JAPWTK010000996">
    <property type="protein sequence ID" value="KAJ8934716.1"/>
    <property type="molecule type" value="Genomic_DNA"/>
</dbReference>